<evidence type="ECO:0000313" key="1">
    <source>
        <dbReference type="EMBL" id="KAH7308057.1"/>
    </source>
</evidence>
<sequence>MFRDRASAHQSSKLKATAQSTKQLAIIHGYCPRRLTGPGRSCQIKSCQYSSPPLTGDYSISQAPRPFIQIAPVILLPSGPTQRRVAVLYRAAGTSKLAVLPQTPLLPCSQGGQLKLRANQKDNISIRSVLREIAIQPVDKTSMLTPCSSRQSKTSLCLIHQNDKSNSSTCQTIPIPRFALFFQKPNVRVARVTLSSHPRMVYAPPDLMAAPTQCWYACGR</sequence>
<proteinExistence type="predicted"/>
<protein>
    <submittedName>
        <fullName evidence="1">Uncharacterized protein</fullName>
    </submittedName>
</protein>
<evidence type="ECO:0000313" key="2">
    <source>
        <dbReference type="Proteomes" id="UP000813444"/>
    </source>
</evidence>
<gene>
    <name evidence="1" type="ORF">B0I35DRAFT_102638</name>
</gene>
<dbReference type="AlphaFoldDB" id="A0A8K0SHS9"/>
<accession>A0A8K0SHS9</accession>
<dbReference type="Proteomes" id="UP000813444">
    <property type="component" value="Unassembled WGS sequence"/>
</dbReference>
<keyword evidence="2" id="KW-1185">Reference proteome</keyword>
<reference evidence="1" key="1">
    <citation type="journal article" date="2021" name="Nat. Commun.">
        <title>Genetic determinants of endophytism in the Arabidopsis root mycobiome.</title>
        <authorList>
            <person name="Mesny F."/>
            <person name="Miyauchi S."/>
            <person name="Thiergart T."/>
            <person name="Pickel B."/>
            <person name="Atanasova L."/>
            <person name="Karlsson M."/>
            <person name="Huettel B."/>
            <person name="Barry K.W."/>
            <person name="Haridas S."/>
            <person name="Chen C."/>
            <person name="Bauer D."/>
            <person name="Andreopoulos W."/>
            <person name="Pangilinan J."/>
            <person name="LaButti K."/>
            <person name="Riley R."/>
            <person name="Lipzen A."/>
            <person name="Clum A."/>
            <person name="Drula E."/>
            <person name="Henrissat B."/>
            <person name="Kohler A."/>
            <person name="Grigoriev I.V."/>
            <person name="Martin F.M."/>
            <person name="Hacquard S."/>
        </authorList>
    </citation>
    <scope>NUCLEOTIDE SEQUENCE</scope>
    <source>
        <strain evidence="1">MPI-CAGE-CH-0235</strain>
    </source>
</reference>
<dbReference type="EMBL" id="JAGPNK010000016">
    <property type="protein sequence ID" value="KAH7308057.1"/>
    <property type="molecule type" value="Genomic_DNA"/>
</dbReference>
<organism evidence="1 2">
    <name type="scientific">Stachybotrys elegans</name>
    <dbReference type="NCBI Taxonomy" id="80388"/>
    <lineage>
        <taxon>Eukaryota</taxon>
        <taxon>Fungi</taxon>
        <taxon>Dikarya</taxon>
        <taxon>Ascomycota</taxon>
        <taxon>Pezizomycotina</taxon>
        <taxon>Sordariomycetes</taxon>
        <taxon>Hypocreomycetidae</taxon>
        <taxon>Hypocreales</taxon>
        <taxon>Stachybotryaceae</taxon>
        <taxon>Stachybotrys</taxon>
    </lineage>
</organism>
<comment type="caution">
    <text evidence="1">The sequence shown here is derived from an EMBL/GenBank/DDBJ whole genome shotgun (WGS) entry which is preliminary data.</text>
</comment>
<name>A0A8K0SHS9_9HYPO</name>